<feature type="compositionally biased region" description="Low complexity" evidence="1">
    <location>
        <begin position="103"/>
        <end position="119"/>
    </location>
</feature>
<sequence length="119" mass="13110">MAARVPHSVFLYLLKLVTNHSLHRTILGIKTGDYLSPVWIIRGMVSIMFNCLFPFIIVLPESPYYKKRAGTSAESISAPICDNICNWIRHRSFTLSCQGASEAPGTPGAARRAAVPQHG</sequence>
<keyword evidence="2" id="KW-1133">Transmembrane helix</keyword>
<keyword evidence="4" id="KW-1185">Reference proteome</keyword>
<accession>A0ABR2MYZ7</accession>
<proteinExistence type="predicted"/>
<feature type="region of interest" description="Disordered" evidence="1">
    <location>
        <begin position="99"/>
        <end position="119"/>
    </location>
</feature>
<reference evidence="3 4" key="1">
    <citation type="journal article" date="2022" name="Nat. Plants">
        <title>Genomes of leafy and leafless Platanthera orchids illuminate the evolution of mycoheterotrophy.</title>
        <authorList>
            <person name="Li M.H."/>
            <person name="Liu K.W."/>
            <person name="Li Z."/>
            <person name="Lu H.C."/>
            <person name="Ye Q.L."/>
            <person name="Zhang D."/>
            <person name="Wang J.Y."/>
            <person name="Li Y.F."/>
            <person name="Zhong Z.M."/>
            <person name="Liu X."/>
            <person name="Yu X."/>
            <person name="Liu D.K."/>
            <person name="Tu X.D."/>
            <person name="Liu B."/>
            <person name="Hao Y."/>
            <person name="Liao X.Y."/>
            <person name="Jiang Y.T."/>
            <person name="Sun W.H."/>
            <person name="Chen J."/>
            <person name="Chen Y.Q."/>
            <person name="Ai Y."/>
            <person name="Zhai J.W."/>
            <person name="Wu S.S."/>
            <person name="Zhou Z."/>
            <person name="Hsiao Y.Y."/>
            <person name="Wu W.L."/>
            <person name="Chen Y.Y."/>
            <person name="Lin Y.F."/>
            <person name="Hsu J.L."/>
            <person name="Li C.Y."/>
            <person name="Wang Z.W."/>
            <person name="Zhao X."/>
            <person name="Zhong W.Y."/>
            <person name="Ma X.K."/>
            <person name="Ma L."/>
            <person name="Huang J."/>
            <person name="Chen G.Z."/>
            <person name="Huang M.Z."/>
            <person name="Huang L."/>
            <person name="Peng D.H."/>
            <person name="Luo Y.B."/>
            <person name="Zou S.Q."/>
            <person name="Chen S.P."/>
            <person name="Lan S."/>
            <person name="Tsai W.C."/>
            <person name="Van de Peer Y."/>
            <person name="Liu Z.J."/>
        </authorList>
    </citation>
    <scope>NUCLEOTIDE SEQUENCE [LARGE SCALE GENOMIC DNA]</scope>
    <source>
        <strain evidence="3">Lor288</strain>
    </source>
</reference>
<dbReference type="Proteomes" id="UP001412067">
    <property type="component" value="Unassembled WGS sequence"/>
</dbReference>
<name>A0ABR2MYZ7_9ASPA</name>
<evidence type="ECO:0000313" key="3">
    <source>
        <dbReference type="EMBL" id="KAK8969464.1"/>
    </source>
</evidence>
<organism evidence="3 4">
    <name type="scientific">Platanthera guangdongensis</name>
    <dbReference type="NCBI Taxonomy" id="2320717"/>
    <lineage>
        <taxon>Eukaryota</taxon>
        <taxon>Viridiplantae</taxon>
        <taxon>Streptophyta</taxon>
        <taxon>Embryophyta</taxon>
        <taxon>Tracheophyta</taxon>
        <taxon>Spermatophyta</taxon>
        <taxon>Magnoliopsida</taxon>
        <taxon>Liliopsida</taxon>
        <taxon>Asparagales</taxon>
        <taxon>Orchidaceae</taxon>
        <taxon>Orchidoideae</taxon>
        <taxon>Orchideae</taxon>
        <taxon>Orchidinae</taxon>
        <taxon>Platanthera</taxon>
    </lineage>
</organism>
<protein>
    <submittedName>
        <fullName evidence="3">Uncharacterized protein</fullName>
    </submittedName>
</protein>
<evidence type="ECO:0000256" key="1">
    <source>
        <dbReference type="SAM" id="MobiDB-lite"/>
    </source>
</evidence>
<comment type="caution">
    <text evidence="3">The sequence shown here is derived from an EMBL/GenBank/DDBJ whole genome shotgun (WGS) entry which is preliminary data.</text>
</comment>
<evidence type="ECO:0000256" key="2">
    <source>
        <dbReference type="SAM" id="Phobius"/>
    </source>
</evidence>
<gene>
    <name evidence="3" type="ORF">KSP40_PGU002083</name>
</gene>
<feature type="transmembrane region" description="Helical" evidence="2">
    <location>
        <begin position="39"/>
        <end position="59"/>
    </location>
</feature>
<dbReference type="EMBL" id="JBBWWR010000003">
    <property type="protein sequence ID" value="KAK8969464.1"/>
    <property type="molecule type" value="Genomic_DNA"/>
</dbReference>
<keyword evidence="2" id="KW-0472">Membrane</keyword>
<keyword evidence="2" id="KW-0812">Transmembrane</keyword>
<evidence type="ECO:0000313" key="4">
    <source>
        <dbReference type="Proteomes" id="UP001412067"/>
    </source>
</evidence>